<feature type="transmembrane region" description="Helical" evidence="7">
    <location>
        <begin position="120"/>
        <end position="140"/>
    </location>
</feature>
<keyword evidence="4 7" id="KW-0812">Transmembrane</keyword>
<feature type="transmembrane region" description="Helical" evidence="7">
    <location>
        <begin position="242"/>
        <end position="263"/>
    </location>
</feature>
<dbReference type="PROSITE" id="PS50928">
    <property type="entry name" value="ABC_TM1"/>
    <property type="match status" value="1"/>
</dbReference>
<evidence type="ECO:0000256" key="6">
    <source>
        <dbReference type="ARBA" id="ARBA00023136"/>
    </source>
</evidence>
<evidence type="ECO:0000313" key="10">
    <source>
        <dbReference type="Proteomes" id="UP000019486"/>
    </source>
</evidence>
<dbReference type="PANTHER" id="PTHR30151:SF20">
    <property type="entry name" value="ABC TRANSPORTER PERMEASE PROTEIN HI_0355-RELATED"/>
    <property type="match status" value="1"/>
</dbReference>
<comment type="caution">
    <text evidence="9">The sequence shown here is derived from an EMBL/GenBank/DDBJ whole genome shotgun (WGS) entry which is preliminary data.</text>
</comment>
<dbReference type="Gene3D" id="1.10.3720.10">
    <property type="entry name" value="MetI-like"/>
    <property type="match status" value="1"/>
</dbReference>
<dbReference type="GO" id="GO:0055085">
    <property type="term" value="P:transmembrane transport"/>
    <property type="evidence" value="ECO:0007669"/>
    <property type="project" value="InterPro"/>
</dbReference>
<dbReference type="EMBL" id="AVFL01000029">
    <property type="protein sequence ID" value="EWY37202.1"/>
    <property type="molecule type" value="Genomic_DNA"/>
</dbReference>
<dbReference type="InterPro" id="IPR000515">
    <property type="entry name" value="MetI-like"/>
</dbReference>
<proteinExistence type="inferred from homology"/>
<keyword evidence="10" id="KW-1185">Reference proteome</keyword>
<keyword evidence="2 7" id="KW-0813">Transport</keyword>
<feature type="transmembrane region" description="Helical" evidence="7">
    <location>
        <begin position="87"/>
        <end position="108"/>
    </location>
</feature>
<evidence type="ECO:0000256" key="7">
    <source>
        <dbReference type="RuleBase" id="RU363032"/>
    </source>
</evidence>
<keyword evidence="5 7" id="KW-1133">Transmembrane helix</keyword>
<evidence type="ECO:0000256" key="1">
    <source>
        <dbReference type="ARBA" id="ARBA00004651"/>
    </source>
</evidence>
<dbReference type="GO" id="GO:0005886">
    <property type="term" value="C:plasma membrane"/>
    <property type="evidence" value="ECO:0007669"/>
    <property type="project" value="UniProtKB-SubCell"/>
</dbReference>
<keyword evidence="3" id="KW-1003">Cell membrane</keyword>
<dbReference type="PANTHER" id="PTHR30151">
    <property type="entry name" value="ALKANE SULFONATE ABC TRANSPORTER-RELATED, MEMBRANE SUBUNIT"/>
    <property type="match status" value="1"/>
</dbReference>
<gene>
    <name evidence="9" type="ORF">N825_20965</name>
</gene>
<evidence type="ECO:0000256" key="5">
    <source>
        <dbReference type="ARBA" id="ARBA00022989"/>
    </source>
</evidence>
<organism evidence="9 10">
    <name type="scientific">Skermanella stibiiresistens SB22</name>
    <dbReference type="NCBI Taxonomy" id="1385369"/>
    <lineage>
        <taxon>Bacteria</taxon>
        <taxon>Pseudomonadati</taxon>
        <taxon>Pseudomonadota</taxon>
        <taxon>Alphaproteobacteria</taxon>
        <taxon>Rhodospirillales</taxon>
        <taxon>Azospirillaceae</taxon>
        <taxon>Skermanella</taxon>
    </lineage>
</organism>
<feature type="transmembrane region" description="Helical" evidence="7">
    <location>
        <begin position="209"/>
        <end position="230"/>
    </location>
</feature>
<evidence type="ECO:0000259" key="8">
    <source>
        <dbReference type="PROSITE" id="PS50928"/>
    </source>
</evidence>
<feature type="transmembrane region" description="Helical" evidence="7">
    <location>
        <begin position="146"/>
        <end position="165"/>
    </location>
</feature>
<dbReference type="InterPro" id="IPR035906">
    <property type="entry name" value="MetI-like_sf"/>
</dbReference>
<comment type="similarity">
    <text evidence="7">Belongs to the binding-protein-dependent transport system permease family.</text>
</comment>
<evidence type="ECO:0000256" key="3">
    <source>
        <dbReference type="ARBA" id="ARBA00022475"/>
    </source>
</evidence>
<dbReference type="Proteomes" id="UP000019486">
    <property type="component" value="Unassembled WGS sequence"/>
</dbReference>
<evidence type="ECO:0000256" key="2">
    <source>
        <dbReference type="ARBA" id="ARBA00022448"/>
    </source>
</evidence>
<dbReference type="OrthoDB" id="9786495at2"/>
<dbReference type="AlphaFoldDB" id="W9GXN2"/>
<dbReference type="Pfam" id="PF00528">
    <property type="entry name" value="BPD_transp_1"/>
    <property type="match status" value="1"/>
</dbReference>
<dbReference type="STRING" id="1385369.N825_20965"/>
<feature type="domain" description="ABC transmembrane type-1" evidence="8">
    <location>
        <begin position="80"/>
        <end position="261"/>
    </location>
</feature>
<keyword evidence="6 7" id="KW-0472">Membrane</keyword>
<dbReference type="RefSeq" id="WP_037459271.1">
    <property type="nucleotide sequence ID" value="NZ_AVFL01000029.1"/>
</dbReference>
<evidence type="ECO:0000313" key="9">
    <source>
        <dbReference type="EMBL" id="EWY37202.1"/>
    </source>
</evidence>
<dbReference type="SUPFAM" id="SSF161098">
    <property type="entry name" value="MetI-like"/>
    <property type="match status" value="1"/>
</dbReference>
<accession>W9GXN2</accession>
<evidence type="ECO:0000256" key="4">
    <source>
        <dbReference type="ARBA" id="ARBA00022692"/>
    </source>
</evidence>
<reference evidence="9 10" key="1">
    <citation type="submission" date="2013-08" db="EMBL/GenBank/DDBJ databases">
        <title>The genome sequence of Skermanella stibiiresistens.</title>
        <authorList>
            <person name="Zhu W."/>
            <person name="Wang G."/>
        </authorList>
    </citation>
    <scope>NUCLEOTIDE SEQUENCE [LARGE SCALE GENOMIC DNA]</scope>
    <source>
        <strain evidence="9 10">SB22</strain>
    </source>
</reference>
<protein>
    <recommendedName>
        <fullName evidence="8">ABC transmembrane type-1 domain-containing protein</fullName>
    </recommendedName>
</protein>
<feature type="transmembrane region" description="Helical" evidence="7">
    <location>
        <begin position="30"/>
        <end position="54"/>
    </location>
</feature>
<sequence length="273" mass="29125">MSITANSSGAAILDIAAPSRVRRLIRANMAVILPVATALSVLIVWQIVTVAFQIPRVILPAPSEIGAHFLTNLPALLNHARHTGLEALGAFVLATAAGATLAGLMAAFPLAREILQPNLVAFQLIPKIALAPMFIIWLGIDTPSRLAFAVFMSFFPVVISTTVGLSNTDPVSLRLCRSLAASGVQTFFQVRVPFALPYLFNGMRIASTMAIIGVVVAEFISSRAGLGFYILYSSSRMETVGIFSALLMLCIVGLVLFGAVVLAERIVRRTYLA</sequence>
<name>W9GXN2_9PROT</name>
<comment type="subcellular location">
    <subcellularLocation>
        <location evidence="1 7">Cell membrane</location>
        <topology evidence="1 7">Multi-pass membrane protein</topology>
    </subcellularLocation>
</comment>